<evidence type="ECO:0000256" key="3">
    <source>
        <dbReference type="PROSITE-ProRule" id="PRU00339"/>
    </source>
</evidence>
<dbReference type="PANTHER" id="PTHR45641:SF19">
    <property type="entry name" value="NEPHROCYSTIN-3"/>
    <property type="match status" value="1"/>
</dbReference>
<sequence length="364" mass="39448">MRNSYRPRRGSVSGFARKGYCLFLAICMVLGACKSDPSAKESWKEIYAQADRAYAQGDFVGSVALADRAAQRAREQQGDTSLAFAKAATLAGAAHLALAQYTEAQLSFEQALPSIVSSPGSSAEDRSTAYNNLAEAYREQGRYDRALTLYQQALASVEAAYAADSREVADATAALALAYHSQGELDRAEALYRSALGILDREGFADSDLSSLLGNMADLMWRLDRLEEAESIALRALAIETRELGPEHPSVAGYFNTLGVIYDQGKRYDRALESYGRALAIRQAALGPDHPSVATTHSNIAVTCEALKRYEQAEAHFVQAISIFESIPARQSDARANRRALAAMYRATNRPAKAEAVEAPLSKS</sequence>
<evidence type="ECO:0000256" key="1">
    <source>
        <dbReference type="ARBA" id="ARBA00022737"/>
    </source>
</evidence>
<evidence type="ECO:0000256" key="2">
    <source>
        <dbReference type="ARBA" id="ARBA00022803"/>
    </source>
</evidence>
<protein>
    <submittedName>
        <fullName evidence="4">Tetratricopeptide repeat protein</fullName>
    </submittedName>
</protein>
<dbReference type="PROSITE" id="PS50293">
    <property type="entry name" value="TPR_REGION"/>
    <property type="match status" value="1"/>
</dbReference>
<dbReference type="PROSITE" id="PS51257">
    <property type="entry name" value="PROKAR_LIPOPROTEIN"/>
    <property type="match status" value="1"/>
</dbReference>
<dbReference type="PANTHER" id="PTHR45641">
    <property type="entry name" value="TETRATRICOPEPTIDE REPEAT PROTEIN (AFU_ORTHOLOGUE AFUA_6G03870)"/>
    <property type="match status" value="1"/>
</dbReference>
<keyword evidence="2 3" id="KW-0802">TPR repeat</keyword>
<comment type="caution">
    <text evidence="4">The sequence shown here is derived from an EMBL/GenBank/DDBJ whole genome shotgun (WGS) entry which is preliminary data.</text>
</comment>
<dbReference type="Pfam" id="PF13424">
    <property type="entry name" value="TPR_12"/>
    <property type="match status" value="2"/>
</dbReference>
<dbReference type="Proteomes" id="UP000318212">
    <property type="component" value="Unassembled WGS sequence"/>
</dbReference>
<dbReference type="OrthoDB" id="9146156at2"/>
<keyword evidence="1" id="KW-0677">Repeat</keyword>
<dbReference type="InterPro" id="IPR019734">
    <property type="entry name" value="TPR_rpt"/>
</dbReference>
<reference evidence="4 5" key="1">
    <citation type="submission" date="2019-06" db="EMBL/GenBank/DDBJ databases">
        <title>Lysobacter alkalisoli sp. nov. isolated from saline soil.</title>
        <authorList>
            <person name="Sun J.-Q."/>
            <person name="Xu L."/>
        </authorList>
    </citation>
    <scope>NUCLEOTIDE SEQUENCE [LARGE SCALE GENOMIC DNA]</scope>
    <source>
        <strain evidence="4 5">JCM 31130</strain>
    </source>
</reference>
<dbReference type="SUPFAM" id="SSF48452">
    <property type="entry name" value="TPR-like"/>
    <property type="match status" value="2"/>
</dbReference>
<name>A0A508AGQ2_9GAMM</name>
<evidence type="ECO:0000313" key="5">
    <source>
        <dbReference type="Proteomes" id="UP000318212"/>
    </source>
</evidence>
<dbReference type="Pfam" id="PF13374">
    <property type="entry name" value="TPR_10"/>
    <property type="match status" value="1"/>
</dbReference>
<dbReference type="InterPro" id="IPR011990">
    <property type="entry name" value="TPR-like_helical_dom_sf"/>
</dbReference>
<evidence type="ECO:0000313" key="4">
    <source>
        <dbReference type="EMBL" id="TQD46345.1"/>
    </source>
</evidence>
<dbReference type="AlphaFoldDB" id="A0A508AGQ2"/>
<keyword evidence="5" id="KW-1185">Reference proteome</keyword>
<accession>A0A508AGQ2</accession>
<organism evidence="4 5">
    <name type="scientific">Marilutibacter aestuarii</name>
    <dbReference type="NCBI Taxonomy" id="1706195"/>
    <lineage>
        <taxon>Bacteria</taxon>
        <taxon>Pseudomonadati</taxon>
        <taxon>Pseudomonadota</taxon>
        <taxon>Gammaproteobacteria</taxon>
        <taxon>Lysobacterales</taxon>
        <taxon>Lysobacteraceae</taxon>
        <taxon>Marilutibacter</taxon>
    </lineage>
</organism>
<proteinExistence type="predicted"/>
<gene>
    <name evidence="4" type="ORF">FKV25_06780</name>
</gene>
<feature type="repeat" description="TPR" evidence="3">
    <location>
        <begin position="252"/>
        <end position="285"/>
    </location>
</feature>
<dbReference type="Gene3D" id="1.25.40.10">
    <property type="entry name" value="Tetratricopeptide repeat domain"/>
    <property type="match status" value="2"/>
</dbReference>
<dbReference type="EMBL" id="VICE01000066">
    <property type="protein sequence ID" value="TQD46345.1"/>
    <property type="molecule type" value="Genomic_DNA"/>
</dbReference>
<dbReference type="PROSITE" id="PS50005">
    <property type="entry name" value="TPR"/>
    <property type="match status" value="2"/>
</dbReference>
<feature type="repeat" description="TPR" evidence="3">
    <location>
        <begin position="127"/>
        <end position="160"/>
    </location>
</feature>
<dbReference type="SMART" id="SM00028">
    <property type="entry name" value="TPR"/>
    <property type="match status" value="6"/>
</dbReference>